<organism evidence="1 2">
    <name type="scientific">Nocardia brasiliensis</name>
    <dbReference type="NCBI Taxonomy" id="37326"/>
    <lineage>
        <taxon>Bacteria</taxon>
        <taxon>Bacillati</taxon>
        <taxon>Actinomycetota</taxon>
        <taxon>Actinomycetes</taxon>
        <taxon>Mycobacteriales</taxon>
        <taxon>Nocardiaceae</taxon>
        <taxon>Nocardia</taxon>
    </lineage>
</organism>
<dbReference type="RefSeq" id="WP_167462451.1">
    <property type="nucleotide sequence ID" value="NZ_CP046171.1"/>
</dbReference>
<reference evidence="1 2" key="1">
    <citation type="journal article" date="2019" name="ACS Chem. Biol.">
        <title>Identification and Mobilization of a Cryptic Antibiotic Biosynthesis Gene Locus from a Human-Pathogenic Nocardia Isolate.</title>
        <authorList>
            <person name="Herisse M."/>
            <person name="Ishida K."/>
            <person name="Porter J.L."/>
            <person name="Howden B."/>
            <person name="Hertweck C."/>
            <person name="Stinear T.P."/>
            <person name="Pidot S.J."/>
        </authorList>
    </citation>
    <scope>NUCLEOTIDE SEQUENCE [LARGE SCALE GENOMIC DNA]</scope>
    <source>
        <strain evidence="1 2">AUSMDU00024985</strain>
    </source>
</reference>
<dbReference type="Proteomes" id="UP000501705">
    <property type="component" value="Chromosome"/>
</dbReference>
<gene>
    <name evidence="1" type="ORF">F5X71_14575</name>
</gene>
<sequence>MTEVELGDVLTGPAAARGAVLPRGADHTPSVVLEEALNGSNPRALPMC</sequence>
<evidence type="ECO:0000313" key="1">
    <source>
        <dbReference type="EMBL" id="QIS03382.1"/>
    </source>
</evidence>
<protein>
    <submittedName>
        <fullName evidence="1">Uncharacterized protein</fullName>
    </submittedName>
</protein>
<accession>A0A6G9XR07</accession>
<dbReference type="EMBL" id="CP046171">
    <property type="protein sequence ID" value="QIS03382.1"/>
    <property type="molecule type" value="Genomic_DNA"/>
</dbReference>
<evidence type="ECO:0000313" key="2">
    <source>
        <dbReference type="Proteomes" id="UP000501705"/>
    </source>
</evidence>
<name>A0A6G9XR07_NOCBR</name>
<dbReference type="AlphaFoldDB" id="A0A6G9XR07"/>
<proteinExistence type="predicted"/>